<evidence type="ECO:0000256" key="9">
    <source>
        <dbReference type="ARBA" id="ARBA00023012"/>
    </source>
</evidence>
<keyword evidence="8" id="KW-1133">Transmembrane helix</keyword>
<dbReference type="InterPro" id="IPR036890">
    <property type="entry name" value="HATPase_C_sf"/>
</dbReference>
<dbReference type="Pfam" id="PF00512">
    <property type="entry name" value="HisKA"/>
    <property type="match status" value="1"/>
</dbReference>
<reference evidence="13" key="1">
    <citation type="journal article" date="2019" name="Int. J. Syst. Evol. Microbiol.">
        <title>The Global Catalogue of Microorganisms (GCM) 10K type strain sequencing project: providing services to taxonomists for standard genome sequencing and annotation.</title>
        <authorList>
            <consortium name="The Broad Institute Genomics Platform"/>
            <consortium name="The Broad Institute Genome Sequencing Center for Infectious Disease"/>
            <person name="Wu L."/>
            <person name="Ma J."/>
        </authorList>
    </citation>
    <scope>NUCLEOTIDE SEQUENCE [LARGE SCALE GENOMIC DNA]</scope>
    <source>
        <strain evidence="13">JCM 17938</strain>
    </source>
</reference>
<dbReference type="InterPro" id="IPR005467">
    <property type="entry name" value="His_kinase_dom"/>
</dbReference>
<dbReference type="EMBL" id="BAABHJ010000023">
    <property type="protein sequence ID" value="GAA4613455.1"/>
    <property type="molecule type" value="Genomic_DNA"/>
</dbReference>
<dbReference type="PRINTS" id="PR00344">
    <property type="entry name" value="BCTRLSENSOR"/>
</dbReference>
<name>A0ABP8TT17_9ACTN</name>
<evidence type="ECO:0000256" key="5">
    <source>
        <dbReference type="ARBA" id="ARBA00022679"/>
    </source>
</evidence>
<keyword evidence="10" id="KW-0472">Membrane</keyword>
<evidence type="ECO:0000256" key="4">
    <source>
        <dbReference type="ARBA" id="ARBA00022553"/>
    </source>
</evidence>
<keyword evidence="6" id="KW-0812">Transmembrane</keyword>
<comment type="caution">
    <text evidence="12">The sequence shown here is derived from an EMBL/GenBank/DDBJ whole genome shotgun (WGS) entry which is preliminary data.</text>
</comment>
<evidence type="ECO:0000256" key="6">
    <source>
        <dbReference type="ARBA" id="ARBA00022692"/>
    </source>
</evidence>
<dbReference type="SUPFAM" id="SSF47384">
    <property type="entry name" value="Homodimeric domain of signal transducing histidine kinase"/>
    <property type="match status" value="1"/>
</dbReference>
<dbReference type="PANTHER" id="PTHR45436:SF5">
    <property type="entry name" value="SENSOR HISTIDINE KINASE TRCS"/>
    <property type="match status" value="1"/>
</dbReference>
<dbReference type="InterPro" id="IPR003661">
    <property type="entry name" value="HisK_dim/P_dom"/>
</dbReference>
<evidence type="ECO:0000256" key="8">
    <source>
        <dbReference type="ARBA" id="ARBA00022989"/>
    </source>
</evidence>
<dbReference type="PANTHER" id="PTHR45436">
    <property type="entry name" value="SENSOR HISTIDINE KINASE YKOH"/>
    <property type="match status" value="1"/>
</dbReference>
<gene>
    <name evidence="12" type="ORF">GCM10023195_58210</name>
</gene>
<keyword evidence="5" id="KW-0808">Transferase</keyword>
<keyword evidence="13" id="KW-1185">Reference proteome</keyword>
<dbReference type="PROSITE" id="PS50109">
    <property type="entry name" value="HIS_KIN"/>
    <property type="match status" value="1"/>
</dbReference>
<evidence type="ECO:0000256" key="3">
    <source>
        <dbReference type="ARBA" id="ARBA00012438"/>
    </source>
</evidence>
<dbReference type="SMART" id="SM00388">
    <property type="entry name" value="HisKA"/>
    <property type="match status" value="1"/>
</dbReference>
<organism evidence="12 13">
    <name type="scientific">Actinoallomurus liliacearum</name>
    <dbReference type="NCBI Taxonomy" id="1080073"/>
    <lineage>
        <taxon>Bacteria</taxon>
        <taxon>Bacillati</taxon>
        <taxon>Actinomycetota</taxon>
        <taxon>Actinomycetes</taxon>
        <taxon>Streptosporangiales</taxon>
        <taxon>Thermomonosporaceae</taxon>
        <taxon>Actinoallomurus</taxon>
    </lineage>
</organism>
<proteinExistence type="predicted"/>
<evidence type="ECO:0000256" key="10">
    <source>
        <dbReference type="ARBA" id="ARBA00023136"/>
    </source>
</evidence>
<dbReference type="InterPro" id="IPR003594">
    <property type="entry name" value="HATPase_dom"/>
</dbReference>
<evidence type="ECO:0000256" key="2">
    <source>
        <dbReference type="ARBA" id="ARBA00004236"/>
    </source>
</evidence>
<dbReference type="SMART" id="SM00387">
    <property type="entry name" value="HATPase_c"/>
    <property type="match status" value="1"/>
</dbReference>
<keyword evidence="9" id="KW-0902">Two-component regulatory system</keyword>
<comment type="subcellular location">
    <subcellularLocation>
        <location evidence="2">Cell membrane</location>
    </subcellularLocation>
</comment>
<dbReference type="Gene3D" id="1.10.287.130">
    <property type="match status" value="1"/>
</dbReference>
<dbReference type="SUPFAM" id="SSF55874">
    <property type="entry name" value="ATPase domain of HSP90 chaperone/DNA topoisomerase II/histidine kinase"/>
    <property type="match status" value="1"/>
</dbReference>
<dbReference type="CDD" id="cd00082">
    <property type="entry name" value="HisKA"/>
    <property type="match status" value="1"/>
</dbReference>
<dbReference type="Proteomes" id="UP001500212">
    <property type="component" value="Unassembled WGS sequence"/>
</dbReference>
<keyword evidence="7" id="KW-0418">Kinase</keyword>
<keyword evidence="4" id="KW-0597">Phosphoprotein</keyword>
<evidence type="ECO:0000313" key="12">
    <source>
        <dbReference type="EMBL" id="GAA4613455.1"/>
    </source>
</evidence>
<evidence type="ECO:0000313" key="13">
    <source>
        <dbReference type="Proteomes" id="UP001500212"/>
    </source>
</evidence>
<dbReference type="InterPro" id="IPR036097">
    <property type="entry name" value="HisK_dim/P_sf"/>
</dbReference>
<sequence length="466" mass="49215">MITAVLEIGVWGVLALVACGALILAADALLTREIAVCVARPPLELPRLAAKRRTAAADLVPLADDLRRASRADRLVLTMSLPSGDTRVDVPVDGRGLRPDDHGGLADLRRDGVPHRIPRRALPDGWRAGVYLGIQAGDGRNAGLLLIGWTRPTGPYLASRMVSGVPGGALTGAARALGAFWDDVWDRHEIGRERARLDLTAADGAAQRFRDARQLLLDSIRHELHGPLTTVRGHAQLLGAFLPDDPDATDSIEAILDAVKMMHHTVKGLAAVGASDPSAPPAMTAEPIDVTALLRRTVRTIPSVAARTLIDVSPGSTVRADPWGLRQCLLAALGNAQKYAPDGKITVTAREVDSYGVIGVADEGPGIPCGERAHVLRPYYRTPAVGNAPGSGLGLYIADLLMTAMGGRVELATAPSGGLQVDFWVPRPLIRPGRSAAREGGDETTELVEVERLRENAGQGAVVQVA</sequence>
<feature type="domain" description="Histidine kinase" evidence="11">
    <location>
        <begin position="219"/>
        <end position="429"/>
    </location>
</feature>
<evidence type="ECO:0000259" key="11">
    <source>
        <dbReference type="PROSITE" id="PS50109"/>
    </source>
</evidence>
<comment type="catalytic activity">
    <reaction evidence="1">
        <text>ATP + protein L-histidine = ADP + protein N-phospho-L-histidine.</text>
        <dbReference type="EC" id="2.7.13.3"/>
    </reaction>
</comment>
<dbReference type="CDD" id="cd00075">
    <property type="entry name" value="HATPase"/>
    <property type="match status" value="1"/>
</dbReference>
<evidence type="ECO:0000256" key="1">
    <source>
        <dbReference type="ARBA" id="ARBA00000085"/>
    </source>
</evidence>
<dbReference type="Gene3D" id="3.30.565.10">
    <property type="entry name" value="Histidine kinase-like ATPase, C-terminal domain"/>
    <property type="match status" value="1"/>
</dbReference>
<protein>
    <recommendedName>
        <fullName evidence="3">histidine kinase</fullName>
        <ecNumber evidence="3">2.7.13.3</ecNumber>
    </recommendedName>
</protein>
<dbReference type="EC" id="2.7.13.3" evidence="3"/>
<dbReference type="InterPro" id="IPR004358">
    <property type="entry name" value="Sig_transdc_His_kin-like_C"/>
</dbReference>
<accession>A0ABP8TT17</accession>
<dbReference type="RefSeq" id="WP_345361408.1">
    <property type="nucleotide sequence ID" value="NZ_BAABHJ010000023.1"/>
</dbReference>
<evidence type="ECO:0000256" key="7">
    <source>
        <dbReference type="ARBA" id="ARBA00022777"/>
    </source>
</evidence>
<dbReference type="InterPro" id="IPR050428">
    <property type="entry name" value="TCS_sensor_his_kinase"/>
</dbReference>
<dbReference type="Pfam" id="PF02518">
    <property type="entry name" value="HATPase_c"/>
    <property type="match status" value="1"/>
</dbReference>